<keyword evidence="3" id="KW-1185">Reference proteome</keyword>
<evidence type="ECO:0000313" key="2">
    <source>
        <dbReference type="EMBL" id="TNN05931.1"/>
    </source>
</evidence>
<reference evidence="2 3" key="1">
    <citation type="submission" date="2019-03" db="EMBL/GenBank/DDBJ databases">
        <title>An improved genome assembly of the fluke Schistosoma japonicum.</title>
        <authorList>
            <person name="Hu W."/>
            <person name="Luo F."/>
            <person name="Yin M."/>
            <person name="Mo X."/>
            <person name="Sun C."/>
            <person name="Wu Q."/>
            <person name="Zhu B."/>
            <person name="Xiang M."/>
            <person name="Wang J."/>
            <person name="Wang Y."/>
            <person name="Zhang T."/>
            <person name="Xu B."/>
            <person name="Zheng H."/>
            <person name="Feng Z."/>
        </authorList>
    </citation>
    <scope>NUCLEOTIDE SEQUENCE [LARGE SCALE GENOMIC DNA]</scope>
    <source>
        <strain evidence="2">HuSjv2</strain>
        <tissue evidence="2">Worms</tissue>
    </source>
</reference>
<evidence type="ECO:0000313" key="3">
    <source>
        <dbReference type="Proteomes" id="UP000311919"/>
    </source>
</evidence>
<sequence length="220" mass="24930">MMFVAVTTDITRMTYLLYYLITIYFNILFLKNTVAQAVYYTDSKSTPIREVNMMEIDNTGYGSKGDIMTFNVNIHGMNFSKLNITSSGVVHMVDTFTDGSPMRTFRIVDARPSYSHIFTLSNSEAYSITWLKLKYCNSTSKAVATIEMLIYQDSVIQYELLQVLGGTENCNITIEVTDGTYNSRSNRMNILGNVIHRVVYESSSLLNRTVFTLSPVRAPT</sequence>
<keyword evidence="2" id="KW-0808">Transferase</keyword>
<dbReference type="OrthoDB" id="6326264at2759"/>
<proteinExistence type="predicted"/>
<accession>A0A4Z2CNY8</accession>
<dbReference type="GO" id="GO:0016301">
    <property type="term" value="F:kinase activity"/>
    <property type="evidence" value="ECO:0007669"/>
    <property type="project" value="UniProtKB-KW"/>
</dbReference>
<protein>
    <submittedName>
        <fullName evidence="2">Calcium calmodulin-dependent serine kinase (MAGUK family)</fullName>
    </submittedName>
</protein>
<dbReference type="Proteomes" id="UP000311919">
    <property type="component" value="Unassembled WGS sequence"/>
</dbReference>
<evidence type="ECO:0000256" key="1">
    <source>
        <dbReference type="SAM" id="Phobius"/>
    </source>
</evidence>
<gene>
    <name evidence="2" type="ORF">EWB00_008778</name>
</gene>
<comment type="caution">
    <text evidence="2">The sequence shown here is derived from an EMBL/GenBank/DDBJ whole genome shotgun (WGS) entry which is preliminary data.</text>
</comment>
<dbReference type="AlphaFoldDB" id="A0A4Z2CNY8"/>
<feature type="transmembrane region" description="Helical" evidence="1">
    <location>
        <begin position="12"/>
        <end position="30"/>
    </location>
</feature>
<keyword evidence="1" id="KW-0472">Membrane</keyword>
<organism evidence="2 3">
    <name type="scientific">Schistosoma japonicum</name>
    <name type="common">Blood fluke</name>
    <dbReference type="NCBI Taxonomy" id="6182"/>
    <lineage>
        <taxon>Eukaryota</taxon>
        <taxon>Metazoa</taxon>
        <taxon>Spiralia</taxon>
        <taxon>Lophotrochozoa</taxon>
        <taxon>Platyhelminthes</taxon>
        <taxon>Trematoda</taxon>
        <taxon>Digenea</taxon>
        <taxon>Strigeidida</taxon>
        <taxon>Schistosomatoidea</taxon>
        <taxon>Schistosomatidae</taxon>
        <taxon>Schistosoma</taxon>
    </lineage>
</organism>
<keyword evidence="1" id="KW-1133">Transmembrane helix</keyword>
<dbReference type="EMBL" id="SKCS01000492">
    <property type="protein sequence ID" value="TNN05931.1"/>
    <property type="molecule type" value="Genomic_DNA"/>
</dbReference>
<keyword evidence="1" id="KW-0812">Transmembrane</keyword>
<name>A0A4Z2CNY8_SCHJA</name>
<keyword evidence="2" id="KW-0418">Kinase</keyword>